<feature type="region of interest" description="Disordered" evidence="1">
    <location>
        <begin position="1"/>
        <end position="33"/>
    </location>
</feature>
<evidence type="ECO:0000313" key="2">
    <source>
        <dbReference type="EMBL" id="PIO26698.1"/>
    </source>
</evidence>
<keyword evidence="3" id="KW-1185">Reference proteome</keyword>
<reference evidence="3" key="1">
    <citation type="journal article" date="2017" name="Nat. Commun.">
        <title>The North American bullfrog draft genome provides insight into hormonal regulation of long noncoding RNA.</title>
        <authorList>
            <person name="Hammond S.A."/>
            <person name="Warren R.L."/>
            <person name="Vandervalk B.P."/>
            <person name="Kucuk E."/>
            <person name="Khan H."/>
            <person name="Gibb E.A."/>
            <person name="Pandoh P."/>
            <person name="Kirk H."/>
            <person name="Zhao Y."/>
            <person name="Jones M."/>
            <person name="Mungall A.J."/>
            <person name="Coope R."/>
            <person name="Pleasance S."/>
            <person name="Moore R.A."/>
            <person name="Holt R.A."/>
            <person name="Round J.M."/>
            <person name="Ohora S."/>
            <person name="Walle B.V."/>
            <person name="Veldhoen N."/>
            <person name="Helbing C.C."/>
            <person name="Birol I."/>
        </authorList>
    </citation>
    <scope>NUCLEOTIDE SEQUENCE [LARGE SCALE GENOMIC DNA]</scope>
</reference>
<gene>
    <name evidence="2" type="ORF">AB205_0026930</name>
</gene>
<dbReference type="EMBL" id="KV941183">
    <property type="protein sequence ID" value="PIO26698.1"/>
    <property type="molecule type" value="Genomic_DNA"/>
</dbReference>
<organism evidence="2 3">
    <name type="scientific">Aquarana catesbeiana</name>
    <name type="common">American bullfrog</name>
    <name type="synonym">Rana catesbeiana</name>
    <dbReference type="NCBI Taxonomy" id="8400"/>
    <lineage>
        <taxon>Eukaryota</taxon>
        <taxon>Metazoa</taxon>
        <taxon>Chordata</taxon>
        <taxon>Craniata</taxon>
        <taxon>Vertebrata</taxon>
        <taxon>Euteleostomi</taxon>
        <taxon>Amphibia</taxon>
        <taxon>Batrachia</taxon>
        <taxon>Anura</taxon>
        <taxon>Neobatrachia</taxon>
        <taxon>Ranoidea</taxon>
        <taxon>Ranidae</taxon>
        <taxon>Aquarana</taxon>
    </lineage>
</organism>
<proteinExistence type="predicted"/>
<dbReference type="AlphaFoldDB" id="A0A2G9RFM8"/>
<accession>A0A2G9RFM8</accession>
<sequence length="196" mass="21395">VSPAEPLLTPGVPSRVPPYSRCPKRSPSLHQVSPVEPLLTPGVPIRAPPYIWCPQPSSSLHLVSPAEPLFTSGVPIGAPPYIRCPQRSPSLHQVSPAEPLLTSGVPSGAPPYISVPSRRTHGAEGWRQLHFPSFPMCSVERGRASDPCSQWASVYKRIVYLYTREKPIGCMDWLPLPSPLNTRGKLERDLAAAIFL</sequence>
<dbReference type="OrthoDB" id="10209560at2759"/>
<dbReference type="Proteomes" id="UP000228934">
    <property type="component" value="Unassembled WGS sequence"/>
</dbReference>
<evidence type="ECO:0000313" key="3">
    <source>
        <dbReference type="Proteomes" id="UP000228934"/>
    </source>
</evidence>
<evidence type="ECO:0000256" key="1">
    <source>
        <dbReference type="SAM" id="MobiDB-lite"/>
    </source>
</evidence>
<feature type="non-terminal residue" evidence="2">
    <location>
        <position position="1"/>
    </location>
</feature>
<protein>
    <submittedName>
        <fullName evidence="2">Uncharacterized protein</fullName>
    </submittedName>
</protein>
<name>A0A2G9RFM8_AQUCT</name>